<dbReference type="CDD" id="cd02603">
    <property type="entry name" value="HAD_sEH-N_like"/>
    <property type="match status" value="1"/>
</dbReference>
<dbReference type="InterPro" id="IPR052898">
    <property type="entry name" value="ACAD10-like"/>
</dbReference>
<dbReference type="AlphaFoldDB" id="A0A1G7E672"/>
<proteinExistence type="predicted"/>
<dbReference type="PANTHER" id="PTHR47829:SF1">
    <property type="entry name" value="HAD FAMILY PHOSPHATASE"/>
    <property type="match status" value="1"/>
</dbReference>
<accession>A0A1G7E672</accession>
<organism evidence="1 2">
    <name type="scientific">Rhodococcus tukisamuensis</name>
    <dbReference type="NCBI Taxonomy" id="168276"/>
    <lineage>
        <taxon>Bacteria</taxon>
        <taxon>Bacillati</taxon>
        <taxon>Actinomycetota</taxon>
        <taxon>Actinomycetes</taxon>
        <taxon>Mycobacteriales</taxon>
        <taxon>Nocardiaceae</taxon>
        <taxon>Rhodococcus</taxon>
    </lineage>
</organism>
<dbReference type="PRINTS" id="PR00413">
    <property type="entry name" value="HADHALOGNASE"/>
</dbReference>
<protein>
    <submittedName>
        <fullName evidence="1">Putative hydrolase of the HAD superfamily</fullName>
    </submittedName>
</protein>
<dbReference type="Proteomes" id="UP000199417">
    <property type="component" value="Unassembled WGS sequence"/>
</dbReference>
<dbReference type="RefSeq" id="WP_072847262.1">
    <property type="nucleotide sequence ID" value="NZ_FNAB01000022.1"/>
</dbReference>
<dbReference type="PANTHER" id="PTHR47829">
    <property type="entry name" value="HYDROLASE, PUTATIVE (AFU_ORTHOLOGUE AFUA_1G12880)-RELATED"/>
    <property type="match status" value="1"/>
</dbReference>
<dbReference type="Gene3D" id="3.40.50.1000">
    <property type="entry name" value="HAD superfamily/HAD-like"/>
    <property type="match status" value="1"/>
</dbReference>
<evidence type="ECO:0000313" key="1">
    <source>
        <dbReference type="EMBL" id="SDE59228.1"/>
    </source>
</evidence>
<dbReference type="SUPFAM" id="SSF56784">
    <property type="entry name" value="HAD-like"/>
    <property type="match status" value="1"/>
</dbReference>
<dbReference type="InterPro" id="IPR023198">
    <property type="entry name" value="PGP-like_dom2"/>
</dbReference>
<evidence type="ECO:0000313" key="2">
    <source>
        <dbReference type="Proteomes" id="UP000199417"/>
    </source>
</evidence>
<dbReference type="GO" id="GO:0016787">
    <property type="term" value="F:hydrolase activity"/>
    <property type="evidence" value="ECO:0007669"/>
    <property type="project" value="UniProtKB-KW"/>
</dbReference>
<dbReference type="Gene3D" id="1.10.150.240">
    <property type="entry name" value="Putative phosphatase, domain 2"/>
    <property type="match status" value="1"/>
</dbReference>
<dbReference type="Pfam" id="PF00702">
    <property type="entry name" value="Hydrolase"/>
    <property type="match status" value="1"/>
</dbReference>
<dbReference type="NCBIfam" id="TIGR01509">
    <property type="entry name" value="HAD-SF-IA-v3"/>
    <property type="match status" value="1"/>
</dbReference>
<dbReference type="InterPro" id="IPR023214">
    <property type="entry name" value="HAD_sf"/>
</dbReference>
<dbReference type="InterPro" id="IPR036412">
    <property type="entry name" value="HAD-like_sf"/>
</dbReference>
<gene>
    <name evidence="1" type="ORF">SAMN05444580_12259</name>
</gene>
<dbReference type="InterPro" id="IPR006439">
    <property type="entry name" value="HAD-SF_hydro_IA"/>
</dbReference>
<reference evidence="1 2" key="1">
    <citation type="submission" date="2016-10" db="EMBL/GenBank/DDBJ databases">
        <authorList>
            <person name="de Groot N.N."/>
        </authorList>
    </citation>
    <scope>NUCLEOTIDE SEQUENCE [LARGE SCALE GENOMIC DNA]</scope>
    <source>
        <strain evidence="1 2">JCM 11308</strain>
    </source>
</reference>
<keyword evidence="2" id="KW-1185">Reference proteome</keyword>
<keyword evidence="1" id="KW-0378">Hydrolase</keyword>
<dbReference type="STRING" id="168276.SAMN05444580_12259"/>
<dbReference type="EMBL" id="FNAB01000022">
    <property type="protein sequence ID" value="SDE59228.1"/>
    <property type="molecule type" value="Genomic_DNA"/>
</dbReference>
<name>A0A1G7E672_9NOCA</name>
<sequence length="230" mass="25048">MDSQAAGSLTRPDTGSVEAVVFDYGGVLTTPVGDSLRAWMDRDRIDPDSFSRVLKSWMSRDAPDGTPIHRLEKGHISIPEFDSLLAAELRSRDDGPVESAGLLAGMFAEMRLDSEMFALVADLRALGVRVALLSNSWGNTYPRAQIDALFSPVVISGEIGMRKPDRDAFEHVLNLLELPSEKVAFVDDADVNTVAASQFGLRAVHHRDVESTRAALSQWIDGLVGEQGLK</sequence>